<evidence type="ECO:0000313" key="2">
    <source>
        <dbReference type="Proteomes" id="UP001284771"/>
    </source>
</evidence>
<reference evidence="2" key="1">
    <citation type="submission" date="2023-07" db="EMBL/GenBank/DDBJ databases">
        <title>Draft genomic sequences of Priestia flexa CCM isolated from the soil of an abandoned mine contaminated by free cyanide in the high Andean zone of Tacna, Peru.</title>
        <authorList>
            <person name="Caceda Quiroz C.J."/>
            <person name="Maraza Chooque G.J."/>
            <person name="Fora Quispe G.L."/>
            <person name="Carpio Mamani M."/>
        </authorList>
    </citation>
    <scope>NUCLEOTIDE SEQUENCE [LARGE SCALE GENOMIC DNA]</scope>
    <source>
        <strain evidence="2">CCM</strain>
    </source>
</reference>
<dbReference type="Proteomes" id="UP001284771">
    <property type="component" value="Unassembled WGS sequence"/>
</dbReference>
<keyword evidence="2" id="KW-1185">Reference proteome</keyword>
<proteinExistence type="predicted"/>
<gene>
    <name evidence="1" type="ORF">RIB56_03025</name>
</gene>
<dbReference type="EMBL" id="JAWUZT010000005">
    <property type="protein sequence ID" value="MDW8515092.1"/>
    <property type="molecule type" value="Genomic_DNA"/>
</dbReference>
<evidence type="ECO:0000313" key="1">
    <source>
        <dbReference type="EMBL" id="MDW8515092.1"/>
    </source>
</evidence>
<dbReference type="RefSeq" id="WP_318757187.1">
    <property type="nucleotide sequence ID" value="NZ_JAWUZT010000005.1"/>
</dbReference>
<sequence length="89" mass="10699">MEQPLTDLHVELDSNGRIAYHPELHTKQGTPWSEEDLEYMCKYHEYDDLKTLSAALERTQLTIATKLCRLQKTGRYEYYKNRNKYWLSK</sequence>
<comment type="caution">
    <text evidence="1">The sequence shown here is derived from an EMBL/GenBank/DDBJ whole genome shotgun (WGS) entry which is preliminary data.</text>
</comment>
<protein>
    <submittedName>
        <fullName evidence="1">DNA-entry nuclease</fullName>
    </submittedName>
</protein>
<name>A0ABU4J270_9BACI</name>
<organism evidence="1 2">
    <name type="scientific">Priestia flexa</name>
    <dbReference type="NCBI Taxonomy" id="86664"/>
    <lineage>
        <taxon>Bacteria</taxon>
        <taxon>Bacillati</taxon>
        <taxon>Bacillota</taxon>
        <taxon>Bacilli</taxon>
        <taxon>Bacillales</taxon>
        <taxon>Bacillaceae</taxon>
        <taxon>Priestia</taxon>
    </lineage>
</organism>
<accession>A0ABU4J270</accession>